<dbReference type="PROSITE" id="PS50109">
    <property type="entry name" value="HIS_KIN"/>
    <property type="match status" value="1"/>
</dbReference>
<evidence type="ECO:0000256" key="9">
    <source>
        <dbReference type="PROSITE-ProRule" id="PRU00169"/>
    </source>
</evidence>
<dbReference type="GO" id="GO:0071474">
    <property type="term" value="P:cellular hyperosmotic response"/>
    <property type="evidence" value="ECO:0007669"/>
    <property type="project" value="TreeGrafter"/>
</dbReference>
<dbReference type="GO" id="GO:0005524">
    <property type="term" value="F:ATP binding"/>
    <property type="evidence" value="ECO:0007669"/>
    <property type="project" value="UniProtKB-KW"/>
</dbReference>
<comment type="catalytic activity">
    <reaction evidence="1">
        <text>ATP + protein L-histidine = ADP + protein N-phospho-L-histidine.</text>
        <dbReference type="EC" id="2.7.13.3"/>
    </reaction>
</comment>
<dbReference type="GO" id="GO:0016020">
    <property type="term" value="C:membrane"/>
    <property type="evidence" value="ECO:0007669"/>
    <property type="project" value="InterPro"/>
</dbReference>
<dbReference type="InterPro" id="IPR036097">
    <property type="entry name" value="HisK_dim/P_sf"/>
</dbReference>
<dbReference type="PRINTS" id="PR00344">
    <property type="entry name" value="BCTRLSENSOR"/>
</dbReference>
<dbReference type="SMART" id="SM00388">
    <property type="entry name" value="HisKA"/>
    <property type="match status" value="1"/>
</dbReference>
<keyword evidence="3 9" id="KW-0597">Phosphoprotein</keyword>
<dbReference type="PROSITE" id="PS50110">
    <property type="entry name" value="RESPONSE_REGULATORY"/>
    <property type="match status" value="1"/>
</dbReference>
<dbReference type="OrthoDB" id="10266508at2759"/>
<feature type="non-terminal residue" evidence="13">
    <location>
        <position position="491"/>
    </location>
</feature>
<evidence type="ECO:0000256" key="2">
    <source>
        <dbReference type="ARBA" id="ARBA00012438"/>
    </source>
</evidence>
<gene>
    <name evidence="13" type="primary">NIK1_6</name>
    <name evidence="13" type="ORF">BGZ65_010860</name>
</gene>
<dbReference type="FunFam" id="1.10.287.130:FF:000002">
    <property type="entry name" value="Two-component osmosensing histidine kinase"/>
    <property type="match status" value="1"/>
</dbReference>
<dbReference type="InterPro" id="IPR001789">
    <property type="entry name" value="Sig_transdc_resp-reg_receiver"/>
</dbReference>
<dbReference type="CDD" id="cd00082">
    <property type="entry name" value="HisKA"/>
    <property type="match status" value="1"/>
</dbReference>
<keyword evidence="4" id="KW-0808">Transferase</keyword>
<keyword evidence="8" id="KW-0902">Two-component regulatory system</keyword>
<dbReference type="CDD" id="cd16922">
    <property type="entry name" value="HATPase_EvgS-ArcB-TorS-like"/>
    <property type="match status" value="1"/>
</dbReference>
<proteinExistence type="predicted"/>
<evidence type="ECO:0000256" key="5">
    <source>
        <dbReference type="ARBA" id="ARBA00022741"/>
    </source>
</evidence>
<dbReference type="AlphaFoldDB" id="A0A9P6IRM2"/>
<protein>
    <recommendedName>
        <fullName evidence="2">histidine kinase</fullName>
        <ecNumber evidence="2">2.7.13.3</ecNumber>
    </recommendedName>
</protein>
<dbReference type="SUPFAM" id="SSF47384">
    <property type="entry name" value="Homodimeric domain of signal transducing histidine kinase"/>
    <property type="match status" value="1"/>
</dbReference>
<dbReference type="SUPFAM" id="SSF52172">
    <property type="entry name" value="CheY-like"/>
    <property type="match status" value="2"/>
</dbReference>
<name>A0A9P6IRM2_9FUNG</name>
<evidence type="ECO:0000259" key="11">
    <source>
        <dbReference type="PROSITE" id="PS50110"/>
    </source>
</evidence>
<dbReference type="CDD" id="cd17546">
    <property type="entry name" value="REC_hyHK_CKI1_RcsC-like"/>
    <property type="match status" value="1"/>
</dbReference>
<dbReference type="FunFam" id="3.30.565.10:FF:000010">
    <property type="entry name" value="Sensor histidine kinase RcsC"/>
    <property type="match status" value="1"/>
</dbReference>
<comment type="caution">
    <text evidence="13">The sequence shown here is derived from an EMBL/GenBank/DDBJ whole genome shotgun (WGS) entry which is preliminary data.</text>
</comment>
<dbReference type="InterPro" id="IPR004358">
    <property type="entry name" value="Sig_transdc_His_kin-like_C"/>
</dbReference>
<accession>A0A9P6IRM2</accession>
<dbReference type="Pfam" id="PF00512">
    <property type="entry name" value="HisKA"/>
    <property type="match status" value="1"/>
</dbReference>
<dbReference type="InterPro" id="IPR011006">
    <property type="entry name" value="CheY-like_superfamily"/>
</dbReference>
<sequence>MAANLTSQVRAFASIAVATTDGDFTQVITTEASGEMSPLKVKISQIVYNLQESIQKIMTTRDAEVANRAKSEFLANTSHEIRTPLNGIIGMTSLTLETELTRQQRENLVIVSHLAQSLLTIIDDILDISKIEAGEMTIEQLPFSLRTHTFGVLKMLAVKAHQKNLDLIYNVHNDFPDQLIGDPLRLRQVLTNLIGNAIKFTTEGSVVMDCVYKNKTDIDVELQFCVSDTGIGIQRDKIDLIFDTFSRGQQKYGGTGLGLSISKRLITLMRGDLWVDSTFGKGSQFFFTIRFNIGTLPTDQIERKMEPYAGRHILYIDSAQDEAISNSVMKTLDELKLKATHVSSLDIASALVSRDIRSPFDNVIVDSIEEARKIKDIYALRYLPIILLCRTTLYTSMKVFQDLGIASYFKLPVQLPDVMNALLPAFETAEALPPAEHAIPVNILLAEDNIINQKLAVRILAKFGHKVNIASNGQIAVELFKSMHFDLILMD</sequence>
<evidence type="ECO:0000256" key="6">
    <source>
        <dbReference type="ARBA" id="ARBA00022777"/>
    </source>
</evidence>
<evidence type="ECO:0000313" key="14">
    <source>
        <dbReference type="Proteomes" id="UP000749646"/>
    </source>
</evidence>
<keyword evidence="5" id="KW-0547">Nucleotide-binding</keyword>
<dbReference type="SMART" id="SM00387">
    <property type="entry name" value="HATPase_c"/>
    <property type="match status" value="1"/>
</dbReference>
<reference evidence="13" key="1">
    <citation type="journal article" date="2020" name="Fungal Divers.">
        <title>Resolving the Mortierellaceae phylogeny through synthesis of multi-gene phylogenetics and phylogenomics.</title>
        <authorList>
            <person name="Vandepol N."/>
            <person name="Liber J."/>
            <person name="Desiro A."/>
            <person name="Na H."/>
            <person name="Kennedy M."/>
            <person name="Barry K."/>
            <person name="Grigoriev I.V."/>
            <person name="Miller A.N."/>
            <person name="O'Donnell K."/>
            <person name="Stajich J.E."/>
            <person name="Bonito G."/>
        </authorList>
    </citation>
    <scope>NUCLEOTIDE SEQUENCE</scope>
    <source>
        <strain evidence="13">MES-2147</strain>
    </source>
</reference>
<keyword evidence="7" id="KW-0067">ATP-binding</keyword>
<dbReference type="InterPro" id="IPR036890">
    <property type="entry name" value="HATPase_C_sf"/>
</dbReference>
<dbReference type="EC" id="2.7.13.3" evidence="2"/>
<keyword evidence="14" id="KW-1185">Reference proteome</keyword>
<keyword evidence="6 13" id="KW-0418">Kinase</keyword>
<evidence type="ECO:0000256" key="3">
    <source>
        <dbReference type="ARBA" id="ARBA00022553"/>
    </source>
</evidence>
<evidence type="ECO:0000259" key="10">
    <source>
        <dbReference type="PROSITE" id="PS50109"/>
    </source>
</evidence>
<feature type="modified residue" description="4-aspartylphosphate" evidence="9">
    <location>
        <position position="491"/>
    </location>
</feature>
<dbReference type="Gene3D" id="1.10.287.130">
    <property type="match status" value="1"/>
</dbReference>
<dbReference type="Gene3D" id="3.40.50.2300">
    <property type="match status" value="1"/>
</dbReference>
<feature type="domain" description="Response regulatory" evidence="11">
    <location>
        <begin position="442"/>
        <end position="491"/>
    </location>
</feature>
<dbReference type="PROSITE" id="PS50885">
    <property type="entry name" value="HAMP"/>
    <property type="match status" value="1"/>
</dbReference>
<dbReference type="Pfam" id="PF02518">
    <property type="entry name" value="HATPase_c"/>
    <property type="match status" value="1"/>
</dbReference>
<organism evidence="13 14">
    <name type="scientific">Modicella reniformis</name>
    <dbReference type="NCBI Taxonomy" id="1440133"/>
    <lineage>
        <taxon>Eukaryota</taxon>
        <taxon>Fungi</taxon>
        <taxon>Fungi incertae sedis</taxon>
        <taxon>Mucoromycota</taxon>
        <taxon>Mortierellomycotina</taxon>
        <taxon>Mortierellomycetes</taxon>
        <taxon>Mortierellales</taxon>
        <taxon>Mortierellaceae</taxon>
        <taxon>Modicella</taxon>
    </lineage>
</organism>
<dbReference type="InterPro" id="IPR003660">
    <property type="entry name" value="HAMP_dom"/>
</dbReference>
<dbReference type="GO" id="GO:0000155">
    <property type="term" value="F:phosphorelay sensor kinase activity"/>
    <property type="evidence" value="ECO:0007669"/>
    <property type="project" value="InterPro"/>
</dbReference>
<evidence type="ECO:0000256" key="7">
    <source>
        <dbReference type="ARBA" id="ARBA00022840"/>
    </source>
</evidence>
<evidence type="ECO:0000256" key="8">
    <source>
        <dbReference type="ARBA" id="ARBA00023012"/>
    </source>
</evidence>
<dbReference type="InterPro" id="IPR003661">
    <property type="entry name" value="HisK_dim/P_dom"/>
</dbReference>
<dbReference type="PANTHER" id="PTHR45339:SF1">
    <property type="entry name" value="HYBRID SIGNAL TRANSDUCTION HISTIDINE KINASE J"/>
    <property type="match status" value="1"/>
</dbReference>
<evidence type="ECO:0000313" key="13">
    <source>
        <dbReference type="EMBL" id="KAF9945339.1"/>
    </source>
</evidence>
<feature type="domain" description="Histidine kinase" evidence="10">
    <location>
        <begin position="76"/>
        <end position="293"/>
    </location>
</feature>
<evidence type="ECO:0000259" key="12">
    <source>
        <dbReference type="PROSITE" id="PS50885"/>
    </source>
</evidence>
<dbReference type="Gene3D" id="3.30.565.10">
    <property type="entry name" value="Histidine kinase-like ATPase, C-terminal domain"/>
    <property type="match status" value="1"/>
</dbReference>
<dbReference type="Proteomes" id="UP000749646">
    <property type="component" value="Unassembled WGS sequence"/>
</dbReference>
<dbReference type="SUPFAM" id="SSF55874">
    <property type="entry name" value="ATPase domain of HSP90 chaperone/DNA topoisomerase II/histidine kinase"/>
    <property type="match status" value="1"/>
</dbReference>
<evidence type="ECO:0000256" key="1">
    <source>
        <dbReference type="ARBA" id="ARBA00000085"/>
    </source>
</evidence>
<dbReference type="PANTHER" id="PTHR45339">
    <property type="entry name" value="HYBRID SIGNAL TRANSDUCTION HISTIDINE KINASE J"/>
    <property type="match status" value="1"/>
</dbReference>
<evidence type="ECO:0000256" key="4">
    <source>
        <dbReference type="ARBA" id="ARBA00022679"/>
    </source>
</evidence>
<dbReference type="EMBL" id="JAAAHW010008035">
    <property type="protein sequence ID" value="KAF9945339.1"/>
    <property type="molecule type" value="Genomic_DNA"/>
</dbReference>
<dbReference type="InterPro" id="IPR003594">
    <property type="entry name" value="HATPase_dom"/>
</dbReference>
<feature type="domain" description="HAMP" evidence="12">
    <location>
        <begin position="3"/>
        <end position="55"/>
    </location>
</feature>
<dbReference type="InterPro" id="IPR005467">
    <property type="entry name" value="His_kinase_dom"/>
</dbReference>